<gene>
    <name evidence="1" type="ORF">CHS0354_022019</name>
</gene>
<dbReference type="EMBL" id="JAEAOA010001335">
    <property type="protein sequence ID" value="KAK3602278.1"/>
    <property type="molecule type" value="Genomic_DNA"/>
</dbReference>
<dbReference type="Proteomes" id="UP001195483">
    <property type="component" value="Unassembled WGS sequence"/>
</dbReference>
<evidence type="ECO:0000313" key="2">
    <source>
        <dbReference type="Proteomes" id="UP001195483"/>
    </source>
</evidence>
<proteinExistence type="predicted"/>
<comment type="caution">
    <text evidence="1">The sequence shown here is derived from an EMBL/GenBank/DDBJ whole genome shotgun (WGS) entry which is preliminary data.</text>
</comment>
<reference evidence="1" key="2">
    <citation type="journal article" date="2021" name="Genome Biol. Evol.">
        <title>Developing a high-quality reference genome for a parasitic bivalve with doubly uniparental inheritance (Bivalvia: Unionida).</title>
        <authorList>
            <person name="Smith C.H."/>
        </authorList>
    </citation>
    <scope>NUCLEOTIDE SEQUENCE</scope>
    <source>
        <strain evidence="1">CHS0354</strain>
        <tissue evidence="1">Mantle</tissue>
    </source>
</reference>
<dbReference type="AlphaFoldDB" id="A0AAE0W4Z2"/>
<sequence>MVSRHWTPRRGSSRTESILRHMASTEQKKSNEPGRVHIIQLFGLGYQFAEVIVFRPFPSCCGEYLNVLFDRGQECLKVVGNYLQTQSAVREYNFVETTSEGEMANRWMSWDLKCVNWYVHPEIS</sequence>
<reference evidence="1" key="1">
    <citation type="journal article" date="2021" name="Genome Biol. Evol.">
        <title>A High-Quality Reference Genome for a Parasitic Bivalve with Doubly Uniparental Inheritance (Bivalvia: Unionida).</title>
        <authorList>
            <person name="Smith C.H."/>
        </authorList>
    </citation>
    <scope>NUCLEOTIDE SEQUENCE</scope>
    <source>
        <strain evidence="1">CHS0354</strain>
    </source>
</reference>
<name>A0AAE0W4Z2_9BIVA</name>
<organism evidence="1 2">
    <name type="scientific">Potamilus streckersoni</name>
    <dbReference type="NCBI Taxonomy" id="2493646"/>
    <lineage>
        <taxon>Eukaryota</taxon>
        <taxon>Metazoa</taxon>
        <taxon>Spiralia</taxon>
        <taxon>Lophotrochozoa</taxon>
        <taxon>Mollusca</taxon>
        <taxon>Bivalvia</taxon>
        <taxon>Autobranchia</taxon>
        <taxon>Heteroconchia</taxon>
        <taxon>Palaeoheterodonta</taxon>
        <taxon>Unionida</taxon>
        <taxon>Unionoidea</taxon>
        <taxon>Unionidae</taxon>
        <taxon>Ambleminae</taxon>
        <taxon>Lampsilini</taxon>
        <taxon>Potamilus</taxon>
    </lineage>
</organism>
<protein>
    <submittedName>
        <fullName evidence="1">Uncharacterized protein</fullName>
    </submittedName>
</protein>
<evidence type="ECO:0000313" key="1">
    <source>
        <dbReference type="EMBL" id="KAK3602278.1"/>
    </source>
</evidence>
<reference evidence="1" key="3">
    <citation type="submission" date="2023-05" db="EMBL/GenBank/DDBJ databases">
        <authorList>
            <person name="Smith C.H."/>
        </authorList>
    </citation>
    <scope>NUCLEOTIDE SEQUENCE</scope>
    <source>
        <strain evidence="1">CHS0354</strain>
        <tissue evidence="1">Mantle</tissue>
    </source>
</reference>
<keyword evidence="2" id="KW-1185">Reference proteome</keyword>
<accession>A0AAE0W4Z2</accession>